<dbReference type="SMART" id="SM00320">
    <property type="entry name" value="WD40"/>
    <property type="match status" value="5"/>
</dbReference>
<feature type="repeat" description="WD" evidence="6">
    <location>
        <begin position="323"/>
        <end position="358"/>
    </location>
</feature>
<dbReference type="PRINTS" id="PR00320">
    <property type="entry name" value="GPROTEINBRPT"/>
</dbReference>
<feature type="compositionally biased region" description="Acidic residues" evidence="7">
    <location>
        <begin position="145"/>
        <end position="158"/>
    </location>
</feature>
<evidence type="ECO:0000256" key="7">
    <source>
        <dbReference type="SAM" id="MobiDB-lite"/>
    </source>
</evidence>
<feature type="repeat" description="WD" evidence="6">
    <location>
        <begin position="276"/>
        <end position="311"/>
    </location>
</feature>
<dbReference type="Proteomes" id="UP001292079">
    <property type="component" value="Unassembled WGS sequence"/>
</dbReference>
<dbReference type="GO" id="GO:0042254">
    <property type="term" value="P:ribosome biogenesis"/>
    <property type="evidence" value="ECO:0007669"/>
    <property type="project" value="TreeGrafter"/>
</dbReference>
<evidence type="ECO:0000256" key="3">
    <source>
        <dbReference type="ARBA" id="ARBA00022737"/>
    </source>
</evidence>
<dbReference type="InterPro" id="IPR001680">
    <property type="entry name" value="WD40_rpt"/>
</dbReference>
<feature type="domain" description="Histone-binding protein RBBP4-like N-terminal" evidence="8">
    <location>
        <begin position="56"/>
        <end position="126"/>
    </location>
</feature>
<dbReference type="Pfam" id="PF12265">
    <property type="entry name" value="CAF1C_H4-bd"/>
    <property type="match status" value="1"/>
</dbReference>
<reference evidence="9" key="1">
    <citation type="submission" date="2022-04" db="EMBL/GenBank/DDBJ databases">
        <authorList>
            <person name="Xu L."/>
            <person name="Lv Z."/>
        </authorList>
    </citation>
    <scope>NUCLEOTIDE SEQUENCE</scope>
    <source>
        <strain evidence="9">LV_2022a</strain>
    </source>
</reference>
<accession>A0AAE2D1B8</accession>
<dbReference type="InterPro" id="IPR036322">
    <property type="entry name" value="WD40_repeat_dom_sf"/>
</dbReference>
<dbReference type="EMBL" id="JALJAT010000039">
    <property type="protein sequence ID" value="KAK4467486.1"/>
    <property type="molecule type" value="Genomic_DNA"/>
</dbReference>
<feature type="region of interest" description="Disordered" evidence="7">
    <location>
        <begin position="134"/>
        <end position="158"/>
    </location>
</feature>
<keyword evidence="10" id="KW-1185">Reference proteome</keyword>
<sequence length="486" mass="54634">MSDSVNENLRMEPPKKSGNNRKLKIKGETDEMMEVDEHGVKDEVYIPGRSRPLEDDEELVMDKRAYRMFYELEVESSSLSFDILTDNLGLDRCIEVNGEAHSACIIAGTEASKGYQNKLVVMRLYNMLPFKRKNSAEDSQSHSEDESDSEEEGSDAEPDVEAATILHQGAVNRVRARQHKGRYLAASWSENGLVFIWELTRPLTAVNDSAVMAEYVRHNESPLPIFTFDGHSSEGFALDWSPHPNSTGHLATGDCNGHIYHWLPRSSDWVVSKKAYLGHTDSVEDIQWSPTEPTVFISVSSDRSIRVWDVRAPMSNGSMLTVLEAHPSDINVASWNKLQAINLLTGGDDGSLRIWDLRLIHSCHNGRKTNGSSLPAYTHLFDYHKNPITSVEWHPNDTGVFVATCEDDQASFWDINLEQHERGITSPSEPSSSHEANEECLDIPVQMLFVHSGQTELKEAHWHPQIPGLIFTTALNGYNVFRTCNI</sequence>
<proteinExistence type="predicted"/>
<dbReference type="InterPro" id="IPR022052">
    <property type="entry name" value="Histone-bd_RBBP4-like_N"/>
</dbReference>
<dbReference type="PROSITE" id="PS50294">
    <property type="entry name" value="WD_REPEATS_REGION"/>
    <property type="match status" value="2"/>
</dbReference>
<comment type="caution">
    <text evidence="9">The sequence shown here is derived from an EMBL/GenBank/DDBJ whole genome shotgun (WGS) entry which is preliminary data.</text>
</comment>
<evidence type="ECO:0000259" key="8">
    <source>
        <dbReference type="Pfam" id="PF12265"/>
    </source>
</evidence>
<feature type="compositionally biased region" description="Basic and acidic residues" evidence="7">
    <location>
        <begin position="134"/>
        <end position="144"/>
    </location>
</feature>
<dbReference type="PROSITE" id="PS00678">
    <property type="entry name" value="WD_REPEATS_1"/>
    <property type="match status" value="1"/>
</dbReference>
<dbReference type="Pfam" id="PF00400">
    <property type="entry name" value="WD40"/>
    <property type="match status" value="4"/>
</dbReference>
<dbReference type="InterPro" id="IPR019775">
    <property type="entry name" value="WD40_repeat_CS"/>
</dbReference>
<dbReference type="GO" id="GO:0005730">
    <property type="term" value="C:nucleolus"/>
    <property type="evidence" value="ECO:0007669"/>
    <property type="project" value="TreeGrafter"/>
</dbReference>
<evidence type="ECO:0000313" key="10">
    <source>
        <dbReference type="Proteomes" id="UP001292079"/>
    </source>
</evidence>
<dbReference type="InterPro" id="IPR020472">
    <property type="entry name" value="WD40_PAC1"/>
</dbReference>
<evidence type="ECO:0000256" key="5">
    <source>
        <dbReference type="ARBA" id="ARBA00040876"/>
    </source>
</evidence>
<dbReference type="AlphaFoldDB" id="A0AAE2D1B8"/>
<dbReference type="PROSITE" id="PS50082">
    <property type="entry name" value="WD_REPEATS_2"/>
    <property type="match status" value="3"/>
</dbReference>
<evidence type="ECO:0000256" key="1">
    <source>
        <dbReference type="ARBA" id="ARBA00004123"/>
    </source>
</evidence>
<keyword evidence="2 6" id="KW-0853">WD repeat</keyword>
<reference evidence="9" key="2">
    <citation type="journal article" date="2023" name="Infect Dis Poverty">
        <title>Chromosome-scale genome of the human blood fluke Schistosoma mekongi and its implications for public health.</title>
        <authorList>
            <person name="Zhou M."/>
            <person name="Xu L."/>
            <person name="Xu D."/>
            <person name="Chen W."/>
            <person name="Khan J."/>
            <person name="Hu Y."/>
            <person name="Huang H."/>
            <person name="Wei H."/>
            <person name="Zhang Y."/>
            <person name="Chusongsang P."/>
            <person name="Tanasarnprasert K."/>
            <person name="Hu X."/>
            <person name="Limpanont Y."/>
            <person name="Lv Z."/>
        </authorList>
    </citation>
    <scope>NUCLEOTIDE SEQUENCE</scope>
    <source>
        <strain evidence="9">LV_2022a</strain>
    </source>
</reference>
<dbReference type="PANTHER" id="PTHR45903:SF1">
    <property type="entry name" value="GLUTAMATE-RICH WD REPEAT-CONTAINING PROTEIN 1"/>
    <property type="match status" value="1"/>
</dbReference>
<feature type="region of interest" description="Disordered" evidence="7">
    <location>
        <begin position="1"/>
        <end position="24"/>
    </location>
</feature>
<keyword evidence="4" id="KW-0539">Nucleus</keyword>
<keyword evidence="3" id="KW-0677">Repeat</keyword>
<dbReference type="SUPFAM" id="SSF50978">
    <property type="entry name" value="WD40 repeat-like"/>
    <property type="match status" value="1"/>
</dbReference>
<dbReference type="Gene3D" id="2.130.10.10">
    <property type="entry name" value="YVTN repeat-like/Quinoprotein amine dehydrogenase"/>
    <property type="match status" value="1"/>
</dbReference>
<protein>
    <recommendedName>
        <fullName evidence="5">Glutamate-rich WD repeat-containing protein 1</fullName>
    </recommendedName>
</protein>
<feature type="repeat" description="WD" evidence="6">
    <location>
        <begin position="381"/>
        <end position="416"/>
    </location>
</feature>
<evidence type="ECO:0000313" key="9">
    <source>
        <dbReference type="EMBL" id="KAK4467486.1"/>
    </source>
</evidence>
<dbReference type="InterPro" id="IPR051972">
    <property type="entry name" value="Glutamate-rich_WD_repeat"/>
</dbReference>
<evidence type="ECO:0000256" key="6">
    <source>
        <dbReference type="PROSITE-ProRule" id="PRU00221"/>
    </source>
</evidence>
<evidence type="ECO:0000256" key="2">
    <source>
        <dbReference type="ARBA" id="ARBA00022574"/>
    </source>
</evidence>
<name>A0AAE2D1B8_SCHME</name>
<organism evidence="9 10">
    <name type="scientific">Schistosoma mekongi</name>
    <name type="common">Parasitic worm</name>
    <dbReference type="NCBI Taxonomy" id="38744"/>
    <lineage>
        <taxon>Eukaryota</taxon>
        <taxon>Metazoa</taxon>
        <taxon>Spiralia</taxon>
        <taxon>Lophotrochozoa</taxon>
        <taxon>Platyhelminthes</taxon>
        <taxon>Trematoda</taxon>
        <taxon>Digenea</taxon>
        <taxon>Strigeidida</taxon>
        <taxon>Schistosomatoidea</taxon>
        <taxon>Schistosomatidae</taxon>
        <taxon>Schistosoma</taxon>
    </lineage>
</organism>
<comment type="subcellular location">
    <subcellularLocation>
        <location evidence="1">Nucleus</location>
    </subcellularLocation>
</comment>
<dbReference type="InterPro" id="IPR015943">
    <property type="entry name" value="WD40/YVTN_repeat-like_dom_sf"/>
</dbReference>
<dbReference type="PANTHER" id="PTHR45903">
    <property type="entry name" value="GLUTAMATE-RICH WD REPEAT-CONTAINING PROTEIN 1"/>
    <property type="match status" value="1"/>
</dbReference>
<evidence type="ECO:0000256" key="4">
    <source>
        <dbReference type="ARBA" id="ARBA00023242"/>
    </source>
</evidence>
<gene>
    <name evidence="9" type="ORF">MN116_008985</name>
</gene>